<dbReference type="InterPro" id="IPR033479">
    <property type="entry name" value="dCache_1"/>
</dbReference>
<evidence type="ECO:0000256" key="7">
    <source>
        <dbReference type="ARBA" id="ARBA00022692"/>
    </source>
</evidence>
<evidence type="ECO:0000256" key="1">
    <source>
        <dbReference type="ARBA" id="ARBA00000085"/>
    </source>
</evidence>
<dbReference type="InterPro" id="IPR036890">
    <property type="entry name" value="HATPase_C_sf"/>
</dbReference>
<dbReference type="Proteomes" id="UP001652461">
    <property type="component" value="Unassembled WGS sequence"/>
</dbReference>
<evidence type="ECO:0000256" key="3">
    <source>
        <dbReference type="ARBA" id="ARBA00012438"/>
    </source>
</evidence>
<keyword evidence="4" id="KW-1003">Cell membrane</keyword>
<dbReference type="InterPro" id="IPR003660">
    <property type="entry name" value="HAMP_dom"/>
</dbReference>
<keyword evidence="7 12" id="KW-0812">Transmembrane</keyword>
<dbReference type="PROSITE" id="PS50109">
    <property type="entry name" value="HIS_KIN"/>
    <property type="match status" value="1"/>
</dbReference>
<name>A0ABT2RT52_9FIRM</name>
<evidence type="ECO:0000256" key="10">
    <source>
        <dbReference type="ARBA" id="ARBA00023012"/>
    </source>
</evidence>
<evidence type="ECO:0000259" key="13">
    <source>
        <dbReference type="PROSITE" id="PS50109"/>
    </source>
</evidence>
<keyword evidence="16" id="KW-1185">Reference proteome</keyword>
<dbReference type="Gene3D" id="3.30.450.20">
    <property type="entry name" value="PAS domain"/>
    <property type="match status" value="1"/>
</dbReference>
<dbReference type="SMART" id="SM00387">
    <property type="entry name" value="HATPase_c"/>
    <property type="match status" value="1"/>
</dbReference>
<comment type="caution">
    <text evidence="15">The sequence shown here is derived from an EMBL/GenBank/DDBJ whole genome shotgun (WGS) entry which is preliminary data.</text>
</comment>
<sequence length="594" mass="67154">MKKNLLMRFHSIRTSIIAAFSVLIVFALLTYLLISLKYTEDTILKNSQEYTAQLIGQVNNDIDSYMNYMENISYIVSSNYDVRDYLFTENLSDERAQELRDRITTVFRTVVDTRGDITNIALLPEDRAPVINDGEAELNPYIRVSGLSWYQEALELDGQAAISSSHVQNAVRDKYDWVVTLSRSITNKANPGVCGVFFVDLNYNSIRELCERISLGNKGYIYILDKDGSIVYHPQQQLIYSGMKHERISEVMDSTASSFLTEDGKLYTISRSEATGWTVVGVSNVAELMADADAARLIYVVMALVLFLVALALAYLLSSAITRPIKGLERSMKEVERGNFSNAALEVRDGNEIGSLTRSFNIMTEEIQNLMHQTEREQRAKRKYELKALQSQISPHFLYNTLDSIIWMAEWGKNKEVVTMTSSLARLLRRTISNEQELVTIGEEIDCTGAYLTIQKMRYKDKLEYSISIEDDIKEEKIVKLLLQPLVENAIYHGIKYKEGKGTIEIRGFRKGGLIQLEVEDDGIGMDAEALAHIFEKHVRDTKSNGVGVSNVNERIRLFYGPEYGLRYESEPGRGTCAIVVIPAGKDVAAVENE</sequence>
<protein>
    <recommendedName>
        <fullName evidence="3">histidine kinase</fullName>
        <ecNumber evidence="3">2.7.13.3</ecNumber>
    </recommendedName>
</protein>
<dbReference type="SUPFAM" id="SSF55874">
    <property type="entry name" value="ATPase domain of HSP90 chaperone/DNA topoisomerase II/histidine kinase"/>
    <property type="match status" value="1"/>
</dbReference>
<evidence type="ECO:0000313" key="15">
    <source>
        <dbReference type="EMBL" id="MCU6695495.1"/>
    </source>
</evidence>
<comment type="subcellular location">
    <subcellularLocation>
        <location evidence="2">Cell membrane</location>
        <topology evidence="2">Multi-pass membrane protein</topology>
    </subcellularLocation>
</comment>
<evidence type="ECO:0000259" key="14">
    <source>
        <dbReference type="PROSITE" id="PS50885"/>
    </source>
</evidence>
<evidence type="ECO:0000256" key="12">
    <source>
        <dbReference type="SAM" id="Phobius"/>
    </source>
</evidence>
<evidence type="ECO:0000256" key="6">
    <source>
        <dbReference type="ARBA" id="ARBA00022679"/>
    </source>
</evidence>
<dbReference type="Pfam" id="PF02518">
    <property type="entry name" value="HATPase_c"/>
    <property type="match status" value="1"/>
</dbReference>
<proteinExistence type="predicted"/>
<keyword evidence="6" id="KW-0808">Transferase</keyword>
<keyword evidence="10" id="KW-0902">Two-component regulatory system</keyword>
<evidence type="ECO:0000256" key="5">
    <source>
        <dbReference type="ARBA" id="ARBA00022553"/>
    </source>
</evidence>
<gene>
    <name evidence="15" type="ORF">OCV63_01085</name>
</gene>
<dbReference type="EC" id="2.7.13.3" evidence="3"/>
<evidence type="ECO:0000256" key="11">
    <source>
        <dbReference type="ARBA" id="ARBA00023136"/>
    </source>
</evidence>
<keyword evidence="8 15" id="KW-0418">Kinase</keyword>
<dbReference type="InterPro" id="IPR050640">
    <property type="entry name" value="Bact_2-comp_sensor_kinase"/>
</dbReference>
<dbReference type="PROSITE" id="PS50885">
    <property type="entry name" value="HAMP"/>
    <property type="match status" value="1"/>
</dbReference>
<dbReference type="PANTHER" id="PTHR34220:SF7">
    <property type="entry name" value="SENSOR HISTIDINE KINASE YPDA"/>
    <property type="match status" value="1"/>
</dbReference>
<dbReference type="InterPro" id="IPR005467">
    <property type="entry name" value="His_kinase_dom"/>
</dbReference>
<accession>A0ABT2RT52</accession>
<dbReference type="InterPro" id="IPR010559">
    <property type="entry name" value="Sig_transdc_His_kin_internal"/>
</dbReference>
<dbReference type="SUPFAM" id="SSF158472">
    <property type="entry name" value="HAMP domain-like"/>
    <property type="match status" value="1"/>
</dbReference>
<dbReference type="CDD" id="cd12912">
    <property type="entry name" value="PDC2_MCP_like"/>
    <property type="match status" value="1"/>
</dbReference>
<dbReference type="Pfam" id="PF06580">
    <property type="entry name" value="His_kinase"/>
    <property type="match status" value="1"/>
</dbReference>
<evidence type="ECO:0000256" key="2">
    <source>
        <dbReference type="ARBA" id="ARBA00004651"/>
    </source>
</evidence>
<dbReference type="PRINTS" id="PR00344">
    <property type="entry name" value="BCTRLSENSOR"/>
</dbReference>
<keyword evidence="5" id="KW-0597">Phosphoprotein</keyword>
<dbReference type="Pfam" id="PF02743">
    <property type="entry name" value="dCache_1"/>
    <property type="match status" value="1"/>
</dbReference>
<evidence type="ECO:0000256" key="8">
    <source>
        <dbReference type="ARBA" id="ARBA00022777"/>
    </source>
</evidence>
<feature type="domain" description="Histidine kinase" evidence="13">
    <location>
        <begin position="483"/>
        <end position="586"/>
    </location>
</feature>
<evidence type="ECO:0000256" key="4">
    <source>
        <dbReference type="ARBA" id="ARBA00022475"/>
    </source>
</evidence>
<evidence type="ECO:0000256" key="9">
    <source>
        <dbReference type="ARBA" id="ARBA00022989"/>
    </source>
</evidence>
<dbReference type="InterPro" id="IPR004358">
    <property type="entry name" value="Sig_transdc_His_kin-like_C"/>
</dbReference>
<dbReference type="Gene3D" id="6.10.340.10">
    <property type="match status" value="1"/>
</dbReference>
<dbReference type="InterPro" id="IPR003594">
    <property type="entry name" value="HATPase_dom"/>
</dbReference>
<dbReference type="EMBL" id="JAOQKC010000001">
    <property type="protein sequence ID" value="MCU6695495.1"/>
    <property type="molecule type" value="Genomic_DNA"/>
</dbReference>
<feature type="transmembrane region" description="Helical" evidence="12">
    <location>
        <begin position="297"/>
        <end position="317"/>
    </location>
</feature>
<dbReference type="CDD" id="cd06225">
    <property type="entry name" value="HAMP"/>
    <property type="match status" value="1"/>
</dbReference>
<dbReference type="Pfam" id="PF00672">
    <property type="entry name" value="HAMP"/>
    <property type="match status" value="1"/>
</dbReference>
<dbReference type="GO" id="GO:0016301">
    <property type="term" value="F:kinase activity"/>
    <property type="evidence" value="ECO:0007669"/>
    <property type="project" value="UniProtKB-KW"/>
</dbReference>
<keyword evidence="11 12" id="KW-0472">Membrane</keyword>
<dbReference type="Gene3D" id="3.30.565.10">
    <property type="entry name" value="Histidine kinase-like ATPase, C-terminal domain"/>
    <property type="match status" value="1"/>
</dbReference>
<dbReference type="SMART" id="SM00304">
    <property type="entry name" value="HAMP"/>
    <property type="match status" value="1"/>
</dbReference>
<feature type="domain" description="HAMP" evidence="14">
    <location>
        <begin position="319"/>
        <end position="372"/>
    </location>
</feature>
<evidence type="ECO:0000313" key="16">
    <source>
        <dbReference type="Proteomes" id="UP001652461"/>
    </source>
</evidence>
<keyword evidence="9 12" id="KW-1133">Transmembrane helix</keyword>
<reference evidence="15 16" key="1">
    <citation type="journal article" date="2021" name="ISME Commun">
        <title>Automated analysis of genomic sequences facilitates high-throughput and comprehensive description of bacteria.</title>
        <authorList>
            <person name="Hitch T.C.A."/>
        </authorList>
    </citation>
    <scope>NUCLEOTIDE SEQUENCE [LARGE SCALE GENOMIC DNA]</scope>
    <source>
        <strain evidence="15 16">Sanger_04</strain>
    </source>
</reference>
<organism evidence="15 16">
    <name type="scientific">Laedolimicola ammoniilytica</name>
    <dbReference type="NCBI Taxonomy" id="2981771"/>
    <lineage>
        <taxon>Bacteria</taxon>
        <taxon>Bacillati</taxon>
        <taxon>Bacillota</taxon>
        <taxon>Clostridia</taxon>
        <taxon>Lachnospirales</taxon>
        <taxon>Lachnospiraceae</taxon>
        <taxon>Laedolimicola</taxon>
    </lineage>
</organism>
<dbReference type="RefSeq" id="WP_158361479.1">
    <property type="nucleotide sequence ID" value="NZ_JAOQKC010000001.1"/>
</dbReference>
<dbReference type="PANTHER" id="PTHR34220">
    <property type="entry name" value="SENSOR HISTIDINE KINASE YPDA"/>
    <property type="match status" value="1"/>
</dbReference>
<feature type="transmembrane region" description="Helical" evidence="12">
    <location>
        <begin position="12"/>
        <end position="34"/>
    </location>
</feature>
<comment type="catalytic activity">
    <reaction evidence="1">
        <text>ATP + protein L-histidine = ADP + protein N-phospho-L-histidine.</text>
        <dbReference type="EC" id="2.7.13.3"/>
    </reaction>
</comment>